<evidence type="ECO:0000313" key="2">
    <source>
        <dbReference type="Proteomes" id="UP001148737"/>
    </source>
</evidence>
<dbReference type="Proteomes" id="UP001148737">
    <property type="component" value="Unassembled WGS sequence"/>
</dbReference>
<comment type="caution">
    <text evidence="1">The sequence shown here is derived from an EMBL/GenBank/DDBJ whole genome shotgun (WGS) entry which is preliminary data.</text>
</comment>
<accession>A0ACC1QU14</accession>
<reference evidence="1" key="1">
    <citation type="submission" date="2022-07" db="EMBL/GenBank/DDBJ databases">
        <title>Genome Sequence of Lecanicillium saksenae.</title>
        <authorList>
            <person name="Buettner E."/>
        </authorList>
    </citation>
    <scope>NUCLEOTIDE SEQUENCE</scope>
    <source>
        <strain evidence="1">VT-O1</strain>
    </source>
</reference>
<keyword evidence="2" id="KW-1185">Reference proteome</keyword>
<dbReference type="EMBL" id="JANAKD010000593">
    <property type="protein sequence ID" value="KAJ3492500.1"/>
    <property type="molecule type" value="Genomic_DNA"/>
</dbReference>
<name>A0ACC1QU14_9HYPO</name>
<evidence type="ECO:0000313" key="1">
    <source>
        <dbReference type="EMBL" id="KAJ3492500.1"/>
    </source>
</evidence>
<organism evidence="1 2">
    <name type="scientific">Lecanicillium saksenae</name>
    <dbReference type="NCBI Taxonomy" id="468837"/>
    <lineage>
        <taxon>Eukaryota</taxon>
        <taxon>Fungi</taxon>
        <taxon>Dikarya</taxon>
        <taxon>Ascomycota</taxon>
        <taxon>Pezizomycotina</taxon>
        <taxon>Sordariomycetes</taxon>
        <taxon>Hypocreomycetidae</taxon>
        <taxon>Hypocreales</taxon>
        <taxon>Cordycipitaceae</taxon>
        <taxon>Lecanicillium</taxon>
    </lineage>
</organism>
<protein>
    <submittedName>
        <fullName evidence="1">Uncharacterized protein</fullName>
    </submittedName>
</protein>
<proteinExistence type="predicted"/>
<gene>
    <name evidence="1" type="ORF">NLG97_g5346</name>
</gene>
<sequence>MKIQARYAAFIALRTPISATWRERASAVEHHDVKAGPSPDSLEDAYHSPYNVACWTKPMPEHEYGYLGNGWFAAPIGALDSITDSESDDCFKRFAITYYGREKRTSRFMAVDKLSNSDWGVELHKDTLQWIANGEVKPGEPFNVSLTRTGLSAEPLKVSNGCLAPTGGNLLAQVWQYGNARQDVTRKEAKWQTSLLCLARGKAASCIYHPAPMTRPRETAPAPGISTEESVPVGQPFPALPVLQPITTASSPSSTATPDMVHATGTEFFGATAFCAIIDENRDIVSQDIGSYRNQQMHGSNWNASQVSESRVLAAIDVLLLLTNFPAAAECIHQYLDLSFTSMVPAHLIKACVASIQELIIEPCIGQSEEERNAHLRKVVLKLFENTSRPLELFTSVPASAYHTSFTGSNIRWEVVGFVLCVLGVSLKYDINKRHITSTNFGNMNDSHLMQQAAEAVEFCTSVCHRYNCVNHQALWLVHGGACLQSLVHGDMSFHYWRGIGDMSSMFFALGLHQDSAKLVGTCPFYQLELRRRYAAQIFSMDKTVSTLLGRPPRISGVHCASTLPADIDDEVLLLEGEDLDMALENIDINGWNIDRKYRGSTWRRLKLIVSRFREEVLGFIYVIQETHKMARKFTRASAQRIPVSAEYSIASSGAVGPRSHSTTGFVLILYYGLPGASILAVDLWKDLHGAPGDSAVQTSSIPRAEVLQNLSVFISTLQRIINRKEAHSPACKWVHGSLSRILSEILDPQLRKSDRTECSSAADALYLSTIGQDADMINFDSLFGQMETADWSASVSNVLL</sequence>